<comment type="caution">
    <text evidence="1">The sequence shown here is derived from an EMBL/GenBank/DDBJ whole genome shotgun (WGS) entry which is preliminary data.</text>
</comment>
<evidence type="ECO:0000313" key="1">
    <source>
        <dbReference type="EMBL" id="KAH0755286.1"/>
    </source>
</evidence>
<protein>
    <submittedName>
        <fullName evidence="1">Uncharacterized protein</fullName>
    </submittedName>
</protein>
<dbReference type="EMBL" id="JAIVGD010000018">
    <property type="protein sequence ID" value="KAH0755286.1"/>
    <property type="molecule type" value="Genomic_DNA"/>
</dbReference>
<organism evidence="1 2">
    <name type="scientific">Solanum tuberosum</name>
    <name type="common">Potato</name>
    <dbReference type="NCBI Taxonomy" id="4113"/>
    <lineage>
        <taxon>Eukaryota</taxon>
        <taxon>Viridiplantae</taxon>
        <taxon>Streptophyta</taxon>
        <taxon>Embryophyta</taxon>
        <taxon>Tracheophyta</taxon>
        <taxon>Spermatophyta</taxon>
        <taxon>Magnoliopsida</taxon>
        <taxon>eudicotyledons</taxon>
        <taxon>Gunneridae</taxon>
        <taxon>Pentapetalae</taxon>
        <taxon>asterids</taxon>
        <taxon>lamiids</taxon>
        <taxon>Solanales</taxon>
        <taxon>Solanaceae</taxon>
        <taxon>Solanoideae</taxon>
        <taxon>Solaneae</taxon>
        <taxon>Solanum</taxon>
    </lineage>
</organism>
<sequence>MPYLSAVAELFLCNHSTYSYPPFSFLSLFNCSNGAASNMELLTCLLGYSCLKIEKRSKELRLFELACNR</sequence>
<keyword evidence="2" id="KW-1185">Reference proteome</keyword>
<evidence type="ECO:0000313" key="2">
    <source>
        <dbReference type="Proteomes" id="UP000826656"/>
    </source>
</evidence>
<dbReference type="Proteomes" id="UP000826656">
    <property type="component" value="Unassembled WGS sequence"/>
</dbReference>
<proteinExistence type="predicted"/>
<name>A0ABQ7UVY3_SOLTU</name>
<accession>A0ABQ7UVY3</accession>
<gene>
    <name evidence="1" type="ORF">KY290_025556</name>
</gene>
<reference evidence="1 2" key="1">
    <citation type="journal article" date="2021" name="bioRxiv">
        <title>Chromosome-scale and haplotype-resolved genome assembly of a tetraploid potato cultivar.</title>
        <authorList>
            <person name="Sun H."/>
            <person name="Jiao W.-B."/>
            <person name="Krause K."/>
            <person name="Campoy J.A."/>
            <person name="Goel M."/>
            <person name="Folz-Donahue K."/>
            <person name="Kukat C."/>
            <person name="Huettel B."/>
            <person name="Schneeberger K."/>
        </authorList>
    </citation>
    <scope>NUCLEOTIDE SEQUENCE [LARGE SCALE GENOMIC DNA]</scope>
    <source>
        <strain evidence="1">SolTubOtavaFocal</strain>
        <tissue evidence="1">Leaves</tissue>
    </source>
</reference>